<dbReference type="AlphaFoldDB" id="A0AB39BVX2"/>
<evidence type="ECO:0000313" key="1">
    <source>
        <dbReference type="EMBL" id="XDI37814.1"/>
    </source>
</evidence>
<reference evidence="1" key="1">
    <citation type="submission" date="2024-07" db="EMBL/GenBank/DDBJ databases">
        <title>Identification and characteristics of an arsenic-resistant bacterial isolate, which belongs to a novel species.</title>
        <authorList>
            <person name="Juszczyk A."/>
            <person name="Kowalczyk A."/>
            <person name="Was K."/>
            <person name="Kosowicz W."/>
            <person name="Budzyn A."/>
            <person name="Latowski D."/>
        </authorList>
    </citation>
    <scope>NUCLEOTIDE SEQUENCE</scope>
    <source>
        <strain evidence="1">As8PL</strain>
    </source>
</reference>
<protein>
    <submittedName>
        <fullName evidence="1">Alpha/beta hydrolase</fullName>
    </submittedName>
</protein>
<keyword evidence="1" id="KW-0378">Hydrolase</keyword>
<gene>
    <name evidence="1" type="ORF">AB3N04_05715</name>
</gene>
<dbReference type="Gene3D" id="3.40.50.1820">
    <property type="entry name" value="alpha/beta hydrolase"/>
    <property type="match status" value="1"/>
</dbReference>
<dbReference type="SUPFAM" id="SSF53474">
    <property type="entry name" value="alpha/beta-Hydrolases"/>
    <property type="match status" value="1"/>
</dbReference>
<name>A0AB39BVX2_9BACI</name>
<sequence length="205" mass="23573">MAKNNKDDYKRIPFRMIEQKEKTNNLAIVLPGAGYTTQAPLLHYTTGLFYNKGFDILHVNYKYNSQELSALSEKDFTSNVQLAIDKATKNKEYDNCYLVAKSIGTIALSYLLSNLMFKDAKIVWLTPLLQRDDVFKAMLKSNNKGLCIIGDKDSYFIEERMEKLKNNYRLEIKVVEGGNHSLELNEEPLESIDVLKRVILDISDF</sequence>
<dbReference type="InterPro" id="IPR029058">
    <property type="entry name" value="AB_hydrolase_fold"/>
</dbReference>
<dbReference type="GO" id="GO:0016787">
    <property type="term" value="F:hydrolase activity"/>
    <property type="evidence" value="ECO:0007669"/>
    <property type="project" value="UniProtKB-KW"/>
</dbReference>
<proteinExistence type="predicted"/>
<dbReference type="RefSeq" id="WP_368505142.1">
    <property type="nucleotide sequence ID" value="NZ_CP162551.1"/>
</dbReference>
<dbReference type="EMBL" id="CP162551">
    <property type="protein sequence ID" value="XDI37814.1"/>
    <property type="molecule type" value="Genomic_DNA"/>
</dbReference>
<organism evidence="1">
    <name type="scientific">Alkalihalophilus sp. As8PL</name>
    <dbReference type="NCBI Taxonomy" id="3237103"/>
    <lineage>
        <taxon>Bacteria</taxon>
        <taxon>Bacillati</taxon>
        <taxon>Bacillota</taxon>
        <taxon>Bacilli</taxon>
        <taxon>Bacillales</taxon>
        <taxon>Bacillaceae</taxon>
        <taxon>Alkalihalophilus</taxon>
    </lineage>
</organism>
<accession>A0AB39BVX2</accession>